<dbReference type="HOGENOM" id="CLU_088419_1_0_9"/>
<dbReference type="Gene3D" id="1.20.120.680">
    <property type="entry name" value="Formiminotetrahydrofolate cyclodeaminase monomer, up-and-down helical bundle"/>
    <property type="match status" value="1"/>
</dbReference>
<feature type="domain" description="Cyclodeaminase/cyclohydrolase" evidence="2">
    <location>
        <begin position="7"/>
        <end position="190"/>
    </location>
</feature>
<evidence type="ECO:0000313" key="4">
    <source>
        <dbReference type="Proteomes" id="UP000033115"/>
    </source>
</evidence>
<dbReference type="EMBL" id="CP009933">
    <property type="protein sequence ID" value="AKA70776.1"/>
    <property type="molecule type" value="Genomic_DNA"/>
</dbReference>
<dbReference type="STRING" id="1548.CSCA_3651"/>
<protein>
    <submittedName>
        <fullName evidence="3">Formiminotransferase-cyclodeaminase</fullName>
    </submittedName>
</protein>
<keyword evidence="3" id="KW-0808">Transferase</keyword>
<proteinExistence type="predicted"/>
<feature type="coiled-coil region" evidence="1">
    <location>
        <begin position="182"/>
        <end position="210"/>
    </location>
</feature>
<accession>A0A0E3GRR4</accession>
<reference evidence="3 4" key="1">
    <citation type="journal article" date="2015" name="J. Biotechnol.">
        <title>Complete genome sequence of a malodorant-producing acetogen, Clostridium scatologenes ATCC 25775(T).</title>
        <authorList>
            <person name="Zhu Z."/>
            <person name="Guo T."/>
            <person name="Zheng H."/>
            <person name="Song T."/>
            <person name="Ouyang P."/>
            <person name="Xie J."/>
        </authorList>
    </citation>
    <scope>NUCLEOTIDE SEQUENCE [LARGE SCALE GENOMIC DNA]</scope>
    <source>
        <strain evidence="3 4">ATCC 25775</strain>
    </source>
</reference>
<dbReference type="SUPFAM" id="SSF101262">
    <property type="entry name" value="Methenyltetrahydrofolate cyclohydrolase-like"/>
    <property type="match status" value="1"/>
</dbReference>
<dbReference type="GO" id="GO:0016740">
    <property type="term" value="F:transferase activity"/>
    <property type="evidence" value="ECO:0007669"/>
    <property type="project" value="UniProtKB-KW"/>
</dbReference>
<dbReference type="Proteomes" id="UP000033115">
    <property type="component" value="Chromosome"/>
</dbReference>
<gene>
    <name evidence="3" type="ORF">CSCA_3651</name>
</gene>
<dbReference type="RefSeq" id="WP_029162026.1">
    <property type="nucleotide sequence ID" value="NZ_CP009933.1"/>
</dbReference>
<dbReference type="InterPro" id="IPR007044">
    <property type="entry name" value="Cyclodeamin/CycHdrlase"/>
</dbReference>
<organism evidence="3 4">
    <name type="scientific">Clostridium scatologenes</name>
    <dbReference type="NCBI Taxonomy" id="1548"/>
    <lineage>
        <taxon>Bacteria</taxon>
        <taxon>Bacillati</taxon>
        <taxon>Bacillota</taxon>
        <taxon>Clostridia</taxon>
        <taxon>Eubacteriales</taxon>
        <taxon>Clostridiaceae</taxon>
        <taxon>Clostridium</taxon>
    </lineage>
</organism>
<evidence type="ECO:0000313" key="3">
    <source>
        <dbReference type="EMBL" id="AKA70776.1"/>
    </source>
</evidence>
<dbReference type="KEGG" id="csq:CSCA_3651"/>
<name>A0A0E3GRR4_CLOSL</name>
<keyword evidence="4" id="KW-1185">Reference proteome</keyword>
<keyword evidence="1" id="KW-0175">Coiled coil</keyword>
<sequence length="212" mass="23688">MLQNLNVKDFVDELASKSPAPGGGSIAALSASLASSLASMVFNLTVGKKEYMEYEDKLQKDIDESLQKVGILKDEFLELMERDTNAFLSLMKAFKMPKSTEEEVKIRKEKISEGNKQSLEIPLEVANKAYEIYNYIYIAVMYGNKNALSDAGVAASLTETAVEGAILNVKINIMGLKDESYKNELRDKCNALLEKSKKRKEEIMNTIEKKLI</sequence>
<dbReference type="InterPro" id="IPR036178">
    <property type="entry name" value="Formintransfe-cycloase-like_sf"/>
</dbReference>
<dbReference type="Pfam" id="PF04961">
    <property type="entry name" value="FTCD_C"/>
    <property type="match status" value="1"/>
</dbReference>
<evidence type="ECO:0000259" key="2">
    <source>
        <dbReference type="Pfam" id="PF04961"/>
    </source>
</evidence>
<dbReference type="AlphaFoldDB" id="A0A0E3GRR4"/>
<evidence type="ECO:0000256" key="1">
    <source>
        <dbReference type="SAM" id="Coils"/>
    </source>
</evidence>